<evidence type="ECO:0000259" key="14">
    <source>
        <dbReference type="Pfam" id="PF01694"/>
    </source>
</evidence>
<keyword evidence="7" id="KW-0378">Hydrolase</keyword>
<evidence type="ECO:0000256" key="9">
    <source>
        <dbReference type="ARBA" id="ARBA00023136"/>
    </source>
</evidence>
<evidence type="ECO:0000313" key="15">
    <source>
        <dbReference type="EMBL" id="ODV83242.1"/>
    </source>
</evidence>
<dbReference type="GO" id="GO:0016020">
    <property type="term" value="C:membrane"/>
    <property type="evidence" value="ECO:0007669"/>
    <property type="project" value="InterPro"/>
</dbReference>
<reference evidence="16" key="1">
    <citation type="submission" date="2016-04" db="EMBL/GenBank/DDBJ databases">
        <title>Comparative genomics of biotechnologically important yeasts.</title>
        <authorList>
            <consortium name="DOE Joint Genome Institute"/>
            <person name="Riley R."/>
            <person name="Haridas S."/>
            <person name="Wolfe K.H."/>
            <person name="Lopes M.R."/>
            <person name="Hittinger C.T."/>
            <person name="Goker M."/>
            <person name="Salamov A."/>
            <person name="Wisecaver J."/>
            <person name="Long T.M."/>
            <person name="Aerts A.L."/>
            <person name="Barry K."/>
            <person name="Choi C."/>
            <person name="Clum A."/>
            <person name="Coughlan A.Y."/>
            <person name="Deshpande S."/>
            <person name="Douglass A.P."/>
            <person name="Hanson S.J."/>
            <person name="Klenk H.-P."/>
            <person name="Labutti K."/>
            <person name="Lapidus A."/>
            <person name="Lindquist E."/>
            <person name="Lipzen A."/>
            <person name="Meier-Kolthoff J.P."/>
            <person name="Ohm R.A."/>
            <person name="Otillar R.P."/>
            <person name="Pangilinan J."/>
            <person name="Peng Y."/>
            <person name="Rokas A."/>
            <person name="Rosa C.A."/>
            <person name="Scheuner C."/>
            <person name="Sibirny A.A."/>
            <person name="Slot J.C."/>
            <person name="Stielow J.B."/>
            <person name="Sun H."/>
            <person name="Kurtzman C.P."/>
            <person name="Blackwell M."/>
            <person name="Grigoriev I.V."/>
            <person name="Jeffries T.W."/>
        </authorList>
    </citation>
    <scope>NUCLEOTIDE SEQUENCE [LARGE SCALE GENOMIC DNA]</scope>
    <source>
        <strain evidence="16">NRRL YB-2248</strain>
    </source>
</reference>
<feature type="transmembrane region" description="Helical" evidence="13">
    <location>
        <begin position="80"/>
        <end position="99"/>
    </location>
</feature>
<sequence length="282" mass="31549">MSLLSSIYSNPIVTQYIALAKKYLGPNSPQSPPALTLGLCIFLTLVYLYSFIQPSILESWPLDPYAIYNLEMSKLTTYPLIHENFIHLIFNIISIYTPLSQFEKSNGTVHTGVVLNFLATLIAIPYCLVGMVCYPNVSVLGCSGWCFAMLTYFTYMRSQVQEFTKLPNTNFEIPTNLTPFILLIIIGIIVPSSSFIGHLFGILAGFLLGFGYLKNFTNPPFKLILKIESKLENLIDLLPDEIHYIKEKDVADLRYKPLDSNISLPLHSNDVFVGTGNVVGSN</sequence>
<organism evidence="15 16">
    <name type="scientific">[Candida] arabinofermentans NRRL YB-2248</name>
    <dbReference type="NCBI Taxonomy" id="983967"/>
    <lineage>
        <taxon>Eukaryota</taxon>
        <taxon>Fungi</taxon>
        <taxon>Dikarya</taxon>
        <taxon>Ascomycota</taxon>
        <taxon>Saccharomycotina</taxon>
        <taxon>Pichiomycetes</taxon>
        <taxon>Pichiales</taxon>
        <taxon>Pichiaceae</taxon>
        <taxon>Ogataea</taxon>
        <taxon>Ogataea/Candida clade</taxon>
    </lineage>
</organism>
<comment type="function">
    <text evidence="10">Probable rhomboid-type serine protease that catalyzes intramembrane proteolysis.</text>
</comment>
<dbReference type="GO" id="GO:0006508">
    <property type="term" value="P:proteolysis"/>
    <property type="evidence" value="ECO:0007669"/>
    <property type="project" value="UniProtKB-KW"/>
</dbReference>
<evidence type="ECO:0000256" key="1">
    <source>
        <dbReference type="ARBA" id="ARBA00000156"/>
    </source>
</evidence>
<dbReference type="GO" id="GO:0005794">
    <property type="term" value="C:Golgi apparatus"/>
    <property type="evidence" value="ECO:0007669"/>
    <property type="project" value="UniProtKB-SubCell"/>
</dbReference>
<dbReference type="STRING" id="983967.A0A1E4SUY8"/>
<proteinExistence type="inferred from homology"/>
<dbReference type="SUPFAM" id="SSF144091">
    <property type="entry name" value="Rhomboid-like"/>
    <property type="match status" value="1"/>
</dbReference>
<dbReference type="Gene3D" id="1.20.1540.10">
    <property type="entry name" value="Rhomboid-like"/>
    <property type="match status" value="1"/>
</dbReference>
<dbReference type="PANTHER" id="PTHR43066">
    <property type="entry name" value="RHOMBOID-RELATED PROTEIN"/>
    <property type="match status" value="1"/>
</dbReference>
<dbReference type="Proteomes" id="UP000094801">
    <property type="component" value="Unassembled WGS sequence"/>
</dbReference>
<keyword evidence="9 13" id="KW-0472">Membrane</keyword>
<evidence type="ECO:0000256" key="6">
    <source>
        <dbReference type="ARBA" id="ARBA00022692"/>
    </source>
</evidence>
<evidence type="ECO:0000256" key="8">
    <source>
        <dbReference type="ARBA" id="ARBA00022989"/>
    </source>
</evidence>
<dbReference type="GO" id="GO:0004252">
    <property type="term" value="F:serine-type endopeptidase activity"/>
    <property type="evidence" value="ECO:0007669"/>
    <property type="project" value="InterPro"/>
</dbReference>
<keyword evidence="16" id="KW-1185">Reference proteome</keyword>
<dbReference type="EMBL" id="KV453866">
    <property type="protein sequence ID" value="ODV83242.1"/>
    <property type="molecule type" value="Genomic_DNA"/>
</dbReference>
<evidence type="ECO:0000256" key="2">
    <source>
        <dbReference type="ARBA" id="ARBA00004257"/>
    </source>
</evidence>
<dbReference type="AlphaFoldDB" id="A0A1E4SUY8"/>
<feature type="transmembrane region" description="Helical" evidence="13">
    <location>
        <begin position="195"/>
        <end position="213"/>
    </location>
</feature>
<evidence type="ECO:0000256" key="11">
    <source>
        <dbReference type="ARBA" id="ARBA00039804"/>
    </source>
</evidence>
<evidence type="ECO:0000256" key="3">
    <source>
        <dbReference type="ARBA" id="ARBA00009045"/>
    </source>
</evidence>
<dbReference type="InterPro" id="IPR022764">
    <property type="entry name" value="Peptidase_S54_rhomboid_dom"/>
</dbReference>
<gene>
    <name evidence="15" type="ORF">CANARDRAFT_30181</name>
</gene>
<comment type="catalytic activity">
    <reaction evidence="1">
        <text>Cleaves type-1 transmembrane domains using a catalytic dyad composed of serine and histidine that are contributed by different transmembrane domains.</text>
        <dbReference type="EC" id="3.4.21.105"/>
    </reaction>
</comment>
<comment type="similarity">
    <text evidence="3">Belongs to the peptidase S54 family.</text>
</comment>
<evidence type="ECO:0000256" key="5">
    <source>
        <dbReference type="ARBA" id="ARBA00022670"/>
    </source>
</evidence>
<dbReference type="PANTHER" id="PTHR43066:SF1">
    <property type="entry name" value="RHOMBOID PROTEIN 2"/>
    <property type="match status" value="1"/>
</dbReference>
<feature type="transmembrane region" description="Helical" evidence="13">
    <location>
        <begin position="137"/>
        <end position="155"/>
    </location>
</feature>
<dbReference type="Pfam" id="PF01694">
    <property type="entry name" value="Rhomboid"/>
    <property type="match status" value="1"/>
</dbReference>
<keyword evidence="8 13" id="KW-1133">Transmembrane helix</keyword>
<feature type="transmembrane region" description="Helical" evidence="13">
    <location>
        <begin position="111"/>
        <end position="131"/>
    </location>
</feature>
<accession>A0A1E4SUY8</accession>
<evidence type="ECO:0000256" key="12">
    <source>
        <dbReference type="ARBA" id="ARBA00042081"/>
    </source>
</evidence>
<feature type="transmembrane region" description="Helical" evidence="13">
    <location>
        <begin position="34"/>
        <end position="52"/>
    </location>
</feature>
<name>A0A1E4SUY8_9ASCO</name>
<keyword evidence="5" id="KW-0645">Protease</keyword>
<dbReference type="InterPro" id="IPR035952">
    <property type="entry name" value="Rhomboid-like_sf"/>
</dbReference>
<comment type="subcellular location">
    <subcellularLocation>
        <location evidence="2">Golgi apparatus</location>
        <location evidence="2">cis-Golgi network membrane</location>
        <topology evidence="2">Multi-pass membrane protein</topology>
    </subcellularLocation>
</comment>
<evidence type="ECO:0000313" key="16">
    <source>
        <dbReference type="Proteomes" id="UP000094801"/>
    </source>
</evidence>
<evidence type="ECO:0000256" key="10">
    <source>
        <dbReference type="ARBA" id="ARBA00037147"/>
    </source>
</evidence>
<protein>
    <recommendedName>
        <fullName evidence="11">Rhomboid-type serine protease 2</fullName>
        <ecNumber evidence="4">3.4.21.105</ecNumber>
    </recommendedName>
    <alternativeName>
        <fullName evidence="12">Rhomboid protein 2</fullName>
    </alternativeName>
</protein>
<dbReference type="EC" id="3.4.21.105" evidence="4"/>
<dbReference type="OrthoDB" id="10257275at2759"/>
<feature type="domain" description="Peptidase S54 rhomboid" evidence="14">
    <location>
        <begin position="71"/>
        <end position="214"/>
    </location>
</feature>
<evidence type="ECO:0000256" key="7">
    <source>
        <dbReference type="ARBA" id="ARBA00022801"/>
    </source>
</evidence>
<keyword evidence="6 13" id="KW-0812">Transmembrane</keyword>
<evidence type="ECO:0000256" key="13">
    <source>
        <dbReference type="SAM" id="Phobius"/>
    </source>
</evidence>
<evidence type="ECO:0000256" key="4">
    <source>
        <dbReference type="ARBA" id="ARBA00013039"/>
    </source>
</evidence>